<dbReference type="EMBL" id="AP025628">
    <property type="protein sequence ID" value="BDG61549.1"/>
    <property type="molecule type" value="Genomic_DNA"/>
</dbReference>
<evidence type="ECO:0008006" key="12">
    <source>
        <dbReference type="Google" id="ProtNLM"/>
    </source>
</evidence>
<evidence type="ECO:0000256" key="7">
    <source>
        <dbReference type="ARBA" id="ARBA00023288"/>
    </source>
</evidence>
<keyword evidence="11" id="KW-1185">Reference proteome</keyword>
<reference evidence="10" key="1">
    <citation type="submission" date="2022-03" db="EMBL/GenBank/DDBJ databases">
        <title>Complete genome sequence of Caldinitratiruptor microaerophilus.</title>
        <authorList>
            <person name="Mukaiyama R."/>
            <person name="Nishiyama T."/>
            <person name="Ueda K."/>
        </authorList>
    </citation>
    <scope>NUCLEOTIDE SEQUENCE</scope>
    <source>
        <strain evidence="10">JCM 16183</strain>
    </source>
</reference>
<dbReference type="InterPro" id="IPR008844">
    <property type="entry name" value="Spore_GerAC-like"/>
</dbReference>
<dbReference type="PROSITE" id="PS51257">
    <property type="entry name" value="PROKAR_LIPOPROTEIN"/>
    <property type="match status" value="1"/>
</dbReference>
<dbReference type="PANTHER" id="PTHR35789:SF1">
    <property type="entry name" value="SPORE GERMINATION PROTEIN B3"/>
    <property type="match status" value="1"/>
</dbReference>
<dbReference type="RefSeq" id="WP_264842189.1">
    <property type="nucleotide sequence ID" value="NZ_AP025628.1"/>
</dbReference>
<evidence type="ECO:0000259" key="8">
    <source>
        <dbReference type="Pfam" id="PF05504"/>
    </source>
</evidence>
<evidence type="ECO:0000313" key="10">
    <source>
        <dbReference type="EMBL" id="BDG61549.1"/>
    </source>
</evidence>
<comment type="subcellular location">
    <subcellularLocation>
        <location evidence="1">Membrane</location>
        <topology evidence="1">Lipid-anchor</topology>
    </subcellularLocation>
</comment>
<keyword evidence="7" id="KW-0449">Lipoprotein</keyword>
<evidence type="ECO:0000256" key="4">
    <source>
        <dbReference type="ARBA" id="ARBA00022729"/>
    </source>
</evidence>
<name>A0AA35GAQ3_9FIRM</name>
<dbReference type="InterPro" id="IPR057336">
    <property type="entry name" value="GerAC_N"/>
</dbReference>
<dbReference type="Pfam" id="PF25198">
    <property type="entry name" value="Spore_GerAC_N"/>
    <property type="match status" value="1"/>
</dbReference>
<dbReference type="PANTHER" id="PTHR35789">
    <property type="entry name" value="SPORE GERMINATION PROTEIN B3"/>
    <property type="match status" value="1"/>
</dbReference>
<dbReference type="Pfam" id="PF05504">
    <property type="entry name" value="Spore_GerAC"/>
    <property type="match status" value="1"/>
</dbReference>
<sequence>MGRPRVPALGLLVALLFLTGCWSRREANDLAVVLALGIDRSESGDLQVTLAIADPVGGPGKGDEELRVDAGGTVLVLAGAPTLADAIWRSQRKIPRQVTLQHSQVIVLGQRMAREGIGEVSDFLLRAHEVRLTSQIVVARGTARDLLTQPLLLESVMPMGLGELTRSRASPRVNLKDFLRALVEPGWDPLAPVVGVVPHPTGERRAPPSEVMIEGAGIFRGDRWVGELTGSELEGAMWLRGQARDQVLTVPCPGNPGRRLSARVQRGLTAVDPVLSEASVRFRVTAWGEVVIADVPCGGVVSEPETLAKVEEALASHVRDAITRALGRTQALGADVWNFAQRVRIRYPGAWRDLEPRWPEVFRRAAMEIDVARMTITHTELTR</sequence>
<organism evidence="10 11">
    <name type="scientific">Caldinitratiruptor microaerophilus</name>
    <dbReference type="NCBI Taxonomy" id="671077"/>
    <lineage>
        <taxon>Bacteria</taxon>
        <taxon>Bacillati</taxon>
        <taxon>Bacillota</taxon>
        <taxon>Clostridia</taxon>
        <taxon>Eubacteriales</taxon>
        <taxon>Symbiobacteriaceae</taxon>
        <taxon>Caldinitratiruptor</taxon>
    </lineage>
</organism>
<evidence type="ECO:0000256" key="3">
    <source>
        <dbReference type="ARBA" id="ARBA00022544"/>
    </source>
</evidence>
<keyword evidence="6" id="KW-0564">Palmitate</keyword>
<gene>
    <name evidence="10" type="ORF">caldi_26390</name>
</gene>
<feature type="domain" description="Spore germination protein N-terminal" evidence="9">
    <location>
        <begin position="24"/>
        <end position="195"/>
    </location>
</feature>
<accession>A0AA35GAQ3</accession>
<evidence type="ECO:0000256" key="6">
    <source>
        <dbReference type="ARBA" id="ARBA00023139"/>
    </source>
</evidence>
<feature type="domain" description="Spore germination GerAC-like C-terminal" evidence="8">
    <location>
        <begin position="214"/>
        <end position="371"/>
    </location>
</feature>
<dbReference type="GO" id="GO:0016020">
    <property type="term" value="C:membrane"/>
    <property type="evidence" value="ECO:0007669"/>
    <property type="project" value="UniProtKB-SubCell"/>
</dbReference>
<protein>
    <recommendedName>
        <fullName evidence="12">Germination protein, Ger(X)C family</fullName>
    </recommendedName>
</protein>
<proteinExistence type="inferred from homology"/>
<keyword evidence="4" id="KW-0732">Signal</keyword>
<dbReference type="AlphaFoldDB" id="A0AA35GAQ3"/>
<evidence type="ECO:0000256" key="2">
    <source>
        <dbReference type="ARBA" id="ARBA00007886"/>
    </source>
</evidence>
<dbReference type="KEGG" id="cmic:caldi_26390"/>
<keyword evidence="3" id="KW-0309">Germination</keyword>
<evidence type="ECO:0000313" key="11">
    <source>
        <dbReference type="Proteomes" id="UP001163687"/>
    </source>
</evidence>
<keyword evidence="5" id="KW-0472">Membrane</keyword>
<evidence type="ECO:0000256" key="5">
    <source>
        <dbReference type="ARBA" id="ARBA00023136"/>
    </source>
</evidence>
<dbReference type="InterPro" id="IPR046953">
    <property type="entry name" value="Spore_GerAC-like_C"/>
</dbReference>
<evidence type="ECO:0000259" key="9">
    <source>
        <dbReference type="Pfam" id="PF25198"/>
    </source>
</evidence>
<evidence type="ECO:0000256" key="1">
    <source>
        <dbReference type="ARBA" id="ARBA00004635"/>
    </source>
</evidence>
<dbReference type="NCBIfam" id="TIGR02887">
    <property type="entry name" value="spore_ger_x_C"/>
    <property type="match status" value="1"/>
</dbReference>
<dbReference type="Gene3D" id="3.30.300.210">
    <property type="entry name" value="Nutrient germinant receptor protein C, domain 3"/>
    <property type="match status" value="1"/>
</dbReference>
<dbReference type="GO" id="GO:0009847">
    <property type="term" value="P:spore germination"/>
    <property type="evidence" value="ECO:0007669"/>
    <property type="project" value="InterPro"/>
</dbReference>
<dbReference type="Proteomes" id="UP001163687">
    <property type="component" value="Chromosome"/>
</dbReference>
<dbReference type="InterPro" id="IPR038501">
    <property type="entry name" value="Spore_GerAC_C_sf"/>
</dbReference>
<comment type="similarity">
    <text evidence="2">Belongs to the GerABKC lipoprotein family.</text>
</comment>